<dbReference type="AlphaFoldDB" id="A0AAV1FUL9"/>
<feature type="coiled-coil region" evidence="2">
    <location>
        <begin position="783"/>
        <end position="817"/>
    </location>
</feature>
<evidence type="ECO:0000313" key="6">
    <source>
        <dbReference type="Proteomes" id="UP001178508"/>
    </source>
</evidence>
<dbReference type="PANTHER" id="PTHR32083">
    <property type="entry name" value="CILIA AND FLAGELLA-ASSOCIATED PROTEIN 58-RELATED"/>
    <property type="match status" value="1"/>
</dbReference>
<evidence type="ECO:0000256" key="2">
    <source>
        <dbReference type="SAM" id="Coils"/>
    </source>
</evidence>
<dbReference type="InterPro" id="IPR049270">
    <property type="entry name" value="CFAP58_CC"/>
</dbReference>
<name>A0AAV1FUL9_XYRNO</name>
<feature type="coiled-coil region" evidence="2">
    <location>
        <begin position="101"/>
        <end position="581"/>
    </location>
</feature>
<feature type="coiled-coil region" evidence="2">
    <location>
        <begin position="31"/>
        <end position="65"/>
    </location>
</feature>
<feature type="region of interest" description="Disordered" evidence="3">
    <location>
        <begin position="836"/>
        <end position="863"/>
    </location>
</feature>
<evidence type="ECO:0000256" key="3">
    <source>
        <dbReference type="SAM" id="MobiDB-lite"/>
    </source>
</evidence>
<feature type="coiled-coil region" evidence="2">
    <location>
        <begin position="638"/>
        <end position="756"/>
    </location>
</feature>
<keyword evidence="5" id="KW-0969">Cilium</keyword>
<evidence type="ECO:0000256" key="1">
    <source>
        <dbReference type="ARBA" id="ARBA00023054"/>
    </source>
</evidence>
<sequence>MEETGAAGEDTFDSLAEFQLVLSELVGDQSLDKVRLEYEKLVRALKNSRDNEKRLMCKCRELNAEIVSISTKVSAALKLSKEDETTISSLKRELDKAWKMVDAAHEKEKKDKETIRNLKEEVANLIKMNEQQAGFSVDQEQSELLKLNEVLTKERDQLQTDVEDLREKLKQANTNQQEVEAKRDVALESISQLQQELQVQQNEISREMRFKEKLDKEVKQLHMDMEAKTGEIKALNLQGQKVKEEQQRLEQQLKELKVLNERTLKDLEQTQVKNSKLQQECEQLSSVKEHLTLENQQSTNELKMREEEVNQMRQELAKQTKMREVIQKKFHQMEDQKADVDVQRETLKAQITGLEKDLESSKKQAEVDRKAIEELIREKDIINKNIIKASQSTEKQQNLVKLLEQDKKTLEREINGYRQEVQKQRKIIQQLEKERDRYINETSSLMQKVQQKMSDVEVKESEIFDWRKKVTEAECKLKQQENLLESVVSERNLYSKNLIEAQEEIAEMKRKIRTMTNQVTRLRDEISGKELALAKDQQEHKRLEKDNEALKAELQTMKLQIEETKQQVDSQKAEQQKLQKIIADTDSEQIQQRKQLGQVIRERDSLGKQLLRHNDERALLYEKIRIQQSILSKGDYHYSQKIEDIRLLKIEINKLQRKKSILDKTVPNTEDLRRELRHLQRELLRERTRNSLLEDQLKPINIHRWRRLEGSDPSKYELIQKIQSLRKRLIAKTQELEKQELLLQEKEKLFVELKQILARQPGPEAVEQLQQCQWTLRERTAKLKALIAEVTMLDSKMNQYKSENQSLAGELANIKKKYLSQKKLYNEQRTKMKVETLEPLPQLSSKPHFTGGGFRIDNPVRRQ</sequence>
<evidence type="ECO:0000259" key="4">
    <source>
        <dbReference type="Pfam" id="PF21771"/>
    </source>
</evidence>
<gene>
    <name evidence="5" type="ORF">XNOV1_A025967</name>
</gene>
<feature type="domain" description="Cilia- and flagella-associated protein 58 central coiled coil" evidence="4">
    <location>
        <begin position="359"/>
        <end position="663"/>
    </location>
</feature>
<dbReference type="GO" id="GO:0005856">
    <property type="term" value="C:cytoskeleton"/>
    <property type="evidence" value="ECO:0007669"/>
    <property type="project" value="TreeGrafter"/>
</dbReference>
<dbReference type="PANTHER" id="PTHR32083:SF0">
    <property type="entry name" value="CILIA AND FLAGELLA-ASSOCIATED PROTEIN 58"/>
    <property type="match status" value="1"/>
</dbReference>
<keyword evidence="5" id="KW-0282">Flagellum</keyword>
<keyword evidence="6" id="KW-1185">Reference proteome</keyword>
<protein>
    <submittedName>
        <fullName evidence="5">Cilia- and flagella-associated protein 58</fullName>
    </submittedName>
</protein>
<keyword evidence="5" id="KW-0966">Cell projection</keyword>
<accession>A0AAV1FUL9</accession>
<evidence type="ECO:0000313" key="5">
    <source>
        <dbReference type="EMBL" id="CAJ1064661.1"/>
    </source>
</evidence>
<keyword evidence="1 2" id="KW-0175">Coiled coil</keyword>
<dbReference type="Pfam" id="PF21771">
    <property type="entry name" value="CFAP58_CC"/>
    <property type="match status" value="1"/>
</dbReference>
<reference evidence="5" key="1">
    <citation type="submission" date="2023-08" db="EMBL/GenBank/DDBJ databases">
        <authorList>
            <person name="Alioto T."/>
            <person name="Alioto T."/>
            <person name="Gomez Garrido J."/>
        </authorList>
    </citation>
    <scope>NUCLEOTIDE SEQUENCE</scope>
</reference>
<dbReference type="Proteomes" id="UP001178508">
    <property type="component" value="Chromosome 9"/>
</dbReference>
<proteinExistence type="predicted"/>
<dbReference type="EMBL" id="OY660872">
    <property type="protein sequence ID" value="CAJ1064661.1"/>
    <property type="molecule type" value="Genomic_DNA"/>
</dbReference>
<organism evidence="5 6">
    <name type="scientific">Xyrichtys novacula</name>
    <name type="common">Pearly razorfish</name>
    <name type="synonym">Hemipteronotus novacula</name>
    <dbReference type="NCBI Taxonomy" id="13765"/>
    <lineage>
        <taxon>Eukaryota</taxon>
        <taxon>Metazoa</taxon>
        <taxon>Chordata</taxon>
        <taxon>Craniata</taxon>
        <taxon>Vertebrata</taxon>
        <taxon>Euteleostomi</taxon>
        <taxon>Actinopterygii</taxon>
        <taxon>Neopterygii</taxon>
        <taxon>Teleostei</taxon>
        <taxon>Neoteleostei</taxon>
        <taxon>Acanthomorphata</taxon>
        <taxon>Eupercaria</taxon>
        <taxon>Labriformes</taxon>
        <taxon>Labridae</taxon>
        <taxon>Xyrichtys</taxon>
    </lineage>
</organism>